<accession>A0A183FW46</accession>
<dbReference type="Proteomes" id="UP000050761">
    <property type="component" value="Unassembled WGS sequence"/>
</dbReference>
<dbReference type="SMART" id="SM00198">
    <property type="entry name" value="SCP"/>
    <property type="match status" value="1"/>
</dbReference>
<feature type="domain" description="SCP" evidence="1">
    <location>
        <begin position="2"/>
        <end position="75"/>
    </location>
</feature>
<dbReference type="OrthoDB" id="5874910at2759"/>
<organism evidence="3 4">
    <name type="scientific">Heligmosomoides polygyrus</name>
    <name type="common">Parasitic roundworm</name>
    <dbReference type="NCBI Taxonomy" id="6339"/>
    <lineage>
        <taxon>Eukaryota</taxon>
        <taxon>Metazoa</taxon>
        <taxon>Ecdysozoa</taxon>
        <taxon>Nematoda</taxon>
        <taxon>Chromadorea</taxon>
        <taxon>Rhabditida</taxon>
        <taxon>Rhabditina</taxon>
        <taxon>Rhabditomorpha</taxon>
        <taxon>Strongyloidea</taxon>
        <taxon>Heligmosomidae</taxon>
        <taxon>Heligmosomoides</taxon>
    </lineage>
</organism>
<dbReference type="PRINTS" id="PR00837">
    <property type="entry name" value="V5TPXLIKE"/>
</dbReference>
<dbReference type="InterPro" id="IPR014044">
    <property type="entry name" value="CAP_dom"/>
</dbReference>
<dbReference type="GO" id="GO:0005576">
    <property type="term" value="C:extracellular region"/>
    <property type="evidence" value="ECO:0007669"/>
    <property type="project" value="InterPro"/>
</dbReference>
<dbReference type="InterPro" id="IPR035940">
    <property type="entry name" value="CAP_sf"/>
</dbReference>
<dbReference type="InterPro" id="IPR018244">
    <property type="entry name" value="Allrgn_V5/Tpx1_CS"/>
</dbReference>
<sequence length="102" mass="10747">MNSLSLSVRFRSQLAKGEVAKFNGNKLPSAANMVELGFKYQMAWATTTKFGCGVAKCSGGFFVVCHYQPGGNVVGATVYSKGTTCSQCPTGTYCSSPLCVLV</sequence>
<gene>
    <name evidence="2" type="ORF">HPBE_LOCUS12623</name>
</gene>
<dbReference type="Pfam" id="PF00188">
    <property type="entry name" value="CAP"/>
    <property type="match status" value="1"/>
</dbReference>
<evidence type="ECO:0000313" key="3">
    <source>
        <dbReference type="Proteomes" id="UP000050761"/>
    </source>
</evidence>
<keyword evidence="3" id="KW-1185">Reference proteome</keyword>
<dbReference type="PROSITE" id="PS01010">
    <property type="entry name" value="CRISP_2"/>
    <property type="match status" value="1"/>
</dbReference>
<accession>A0A3P7YYR3</accession>
<dbReference type="SUPFAM" id="SSF55797">
    <property type="entry name" value="PR-1-like"/>
    <property type="match status" value="1"/>
</dbReference>
<reference evidence="2 3" key="1">
    <citation type="submission" date="2018-11" db="EMBL/GenBank/DDBJ databases">
        <authorList>
            <consortium name="Pathogen Informatics"/>
        </authorList>
    </citation>
    <scope>NUCLEOTIDE SEQUENCE [LARGE SCALE GENOMIC DNA]</scope>
</reference>
<evidence type="ECO:0000313" key="4">
    <source>
        <dbReference type="WBParaSite" id="HPBE_0001262201-mRNA-1"/>
    </source>
</evidence>
<dbReference type="EMBL" id="UZAH01027572">
    <property type="protein sequence ID" value="VDO92960.1"/>
    <property type="molecule type" value="Genomic_DNA"/>
</dbReference>
<evidence type="ECO:0000259" key="1">
    <source>
        <dbReference type="SMART" id="SM00198"/>
    </source>
</evidence>
<evidence type="ECO:0000313" key="2">
    <source>
        <dbReference type="EMBL" id="VDO92960.1"/>
    </source>
</evidence>
<dbReference type="Gene3D" id="3.40.33.10">
    <property type="entry name" value="CAP"/>
    <property type="match status" value="1"/>
</dbReference>
<name>A0A183FW46_HELPZ</name>
<reference evidence="4" key="2">
    <citation type="submission" date="2019-09" db="UniProtKB">
        <authorList>
            <consortium name="WormBaseParasite"/>
        </authorList>
    </citation>
    <scope>IDENTIFICATION</scope>
</reference>
<protein>
    <submittedName>
        <fullName evidence="4">SCP domain-containing protein</fullName>
    </submittedName>
</protein>
<dbReference type="InterPro" id="IPR001283">
    <property type="entry name" value="CRISP-related"/>
</dbReference>
<dbReference type="WBParaSite" id="HPBE_0001262201-mRNA-1">
    <property type="protein sequence ID" value="HPBE_0001262201-mRNA-1"/>
    <property type="gene ID" value="HPBE_0001262201"/>
</dbReference>
<dbReference type="AlphaFoldDB" id="A0A183FW46"/>
<proteinExistence type="predicted"/>